<name>A0A1B9H425_9TREE</name>
<keyword evidence="3" id="KW-1185">Reference proteome</keyword>
<reference evidence="2 3" key="1">
    <citation type="submission" date="2013-07" db="EMBL/GenBank/DDBJ databases">
        <title>The Genome Sequence of Cryptococcus heveanensis BCC8398.</title>
        <authorList>
            <consortium name="The Broad Institute Genome Sequencing Platform"/>
            <person name="Cuomo C."/>
            <person name="Litvintseva A."/>
            <person name="Chen Y."/>
            <person name="Heitman J."/>
            <person name="Sun S."/>
            <person name="Springer D."/>
            <person name="Dromer F."/>
            <person name="Young S.K."/>
            <person name="Zeng Q."/>
            <person name="Gargeya S."/>
            <person name="Fitzgerald M."/>
            <person name="Abouelleil A."/>
            <person name="Alvarado L."/>
            <person name="Berlin A.M."/>
            <person name="Chapman S.B."/>
            <person name="Dewar J."/>
            <person name="Goldberg J."/>
            <person name="Griggs A."/>
            <person name="Gujja S."/>
            <person name="Hansen M."/>
            <person name="Howarth C."/>
            <person name="Imamovic A."/>
            <person name="Larimer J."/>
            <person name="McCowan C."/>
            <person name="Murphy C."/>
            <person name="Pearson M."/>
            <person name="Priest M."/>
            <person name="Roberts A."/>
            <person name="Saif S."/>
            <person name="Shea T."/>
            <person name="Sykes S."/>
            <person name="Wortman J."/>
            <person name="Nusbaum C."/>
            <person name="Birren B."/>
        </authorList>
    </citation>
    <scope>NUCLEOTIDE SEQUENCE [LARGE SCALE GENOMIC DNA]</scope>
    <source>
        <strain evidence="2 3">BCC8398</strain>
    </source>
</reference>
<evidence type="ECO:0000313" key="2">
    <source>
        <dbReference type="EMBL" id="OCF38008.1"/>
    </source>
</evidence>
<reference evidence="3" key="2">
    <citation type="submission" date="2013-12" db="EMBL/GenBank/DDBJ databases">
        <title>Evolution of pathogenesis and genome organization in the Tremellales.</title>
        <authorList>
            <person name="Cuomo C."/>
            <person name="Litvintseva A."/>
            <person name="Heitman J."/>
            <person name="Chen Y."/>
            <person name="Sun S."/>
            <person name="Springer D."/>
            <person name="Dromer F."/>
            <person name="Young S."/>
            <person name="Zeng Q."/>
            <person name="Chapman S."/>
            <person name="Gujja S."/>
            <person name="Saif S."/>
            <person name="Birren B."/>
        </authorList>
    </citation>
    <scope>NUCLEOTIDE SEQUENCE [LARGE SCALE GENOMIC DNA]</scope>
    <source>
        <strain evidence="3">BCC8398</strain>
    </source>
</reference>
<accession>A0A1B9H425</accession>
<organism evidence="2 3">
    <name type="scientific">Kwoniella heveanensis BCC8398</name>
    <dbReference type="NCBI Taxonomy" id="1296120"/>
    <lineage>
        <taxon>Eukaryota</taxon>
        <taxon>Fungi</taxon>
        <taxon>Dikarya</taxon>
        <taxon>Basidiomycota</taxon>
        <taxon>Agaricomycotina</taxon>
        <taxon>Tremellomycetes</taxon>
        <taxon>Tremellales</taxon>
        <taxon>Cryptococcaceae</taxon>
        <taxon>Kwoniella</taxon>
    </lineage>
</organism>
<gene>
    <name evidence="2" type="ORF">I316_00232</name>
</gene>
<dbReference type="Proteomes" id="UP000092666">
    <property type="component" value="Unassembled WGS sequence"/>
</dbReference>
<protein>
    <submittedName>
        <fullName evidence="2">Uncharacterized protein</fullName>
    </submittedName>
</protein>
<sequence>MKITDSLSRLFVGEKQNRRITLGSEVHTRRSHGRCKASGTDTHQRSPRHDHSGPSGTSQGPLRSDVTFDPAYADKCGDWAESQAVDHLWGEPDRNARSFDAHISSHQSQHDDEFYGHSPSLVPRQTVTDHSWDLYRACPELRLDQMIAGPSATTDVTRLAALPSAGSGSQGQRGISDPVSVGPDQCTRTTEPPPLSTIPVTFPQHFGLIDRSTRIVPITFTGTTVTIPMTLRDGTIIDRTVQYPAQTVHFHIPEGFRKRKLLPWLDSVDLRAAVRACYPGLHEDRREAIVESALPALVCAYYHEDECNRSLFRAEDEDTSAHWDAVHGDDQDDSKWWTDRDEWRKFLREREAYEHRASCSIREPCKRKPTASSRRRYHSGEQISRDLRSRTVFGIPVVSLPPAE</sequence>
<evidence type="ECO:0000313" key="3">
    <source>
        <dbReference type="Proteomes" id="UP000092666"/>
    </source>
</evidence>
<dbReference type="EMBL" id="KI669492">
    <property type="protein sequence ID" value="OCF38008.1"/>
    <property type="molecule type" value="Genomic_DNA"/>
</dbReference>
<evidence type="ECO:0000256" key="1">
    <source>
        <dbReference type="SAM" id="MobiDB-lite"/>
    </source>
</evidence>
<feature type="region of interest" description="Disordered" evidence="1">
    <location>
        <begin position="25"/>
        <end position="67"/>
    </location>
</feature>
<feature type="compositionally biased region" description="Basic and acidic residues" evidence="1">
    <location>
        <begin position="42"/>
        <end position="52"/>
    </location>
</feature>
<feature type="region of interest" description="Disordered" evidence="1">
    <location>
        <begin position="163"/>
        <end position="195"/>
    </location>
</feature>
<dbReference type="AlphaFoldDB" id="A0A1B9H425"/>
<proteinExistence type="predicted"/>